<dbReference type="FunFam" id="3.30.30.170:FF:000001">
    <property type="entry name" value="Eukaryotic translation initiation factor 2 subunit"/>
    <property type="match status" value="1"/>
</dbReference>
<dbReference type="InterPro" id="IPR016189">
    <property type="entry name" value="Transl_init_fac_IF2/IF5_N"/>
</dbReference>
<feature type="transmembrane region" description="Helical" evidence="7">
    <location>
        <begin position="263"/>
        <end position="282"/>
    </location>
</feature>
<keyword evidence="7" id="KW-0812">Transmembrane</keyword>
<accession>A0A8S2A243</accession>
<dbReference type="Pfam" id="PF01873">
    <property type="entry name" value="eIF-5_eIF-2B"/>
    <property type="match status" value="1"/>
</dbReference>
<evidence type="ECO:0000256" key="7">
    <source>
        <dbReference type="SAM" id="Phobius"/>
    </source>
</evidence>
<feature type="domain" description="Translation initiation factor IF2/IF5" evidence="8">
    <location>
        <begin position="37"/>
        <end position="149"/>
    </location>
</feature>
<evidence type="ECO:0000256" key="4">
    <source>
        <dbReference type="ARBA" id="ARBA00054872"/>
    </source>
</evidence>
<dbReference type="GO" id="GO:0005850">
    <property type="term" value="C:eukaryotic translation initiation factor 2 complex"/>
    <property type="evidence" value="ECO:0007669"/>
    <property type="project" value="TreeGrafter"/>
</dbReference>
<dbReference type="SUPFAM" id="SSF100966">
    <property type="entry name" value="Translation initiation factor 2 beta, aIF2beta, N-terminal domain"/>
    <property type="match status" value="1"/>
</dbReference>
<keyword evidence="7" id="KW-0472">Membrane</keyword>
<organism evidence="9 10">
    <name type="scientific">Arabidopsis arenosa</name>
    <name type="common">Sand rock-cress</name>
    <name type="synonym">Cardaminopsis arenosa</name>
    <dbReference type="NCBI Taxonomy" id="38785"/>
    <lineage>
        <taxon>Eukaryota</taxon>
        <taxon>Viridiplantae</taxon>
        <taxon>Streptophyta</taxon>
        <taxon>Embryophyta</taxon>
        <taxon>Tracheophyta</taxon>
        <taxon>Spermatophyta</taxon>
        <taxon>Magnoliopsida</taxon>
        <taxon>eudicotyledons</taxon>
        <taxon>Gunneridae</taxon>
        <taxon>Pentapetalae</taxon>
        <taxon>rosids</taxon>
        <taxon>malvids</taxon>
        <taxon>Brassicales</taxon>
        <taxon>Brassicaceae</taxon>
        <taxon>Camelineae</taxon>
        <taxon>Arabidopsis</taxon>
    </lineage>
</organism>
<keyword evidence="7" id="KW-1133">Transmembrane helix</keyword>
<name>A0A8S2A243_ARAAE</name>
<dbReference type="InterPro" id="IPR002735">
    <property type="entry name" value="Transl_init_fac_IF2/IF5_dom"/>
</dbReference>
<dbReference type="GO" id="GO:0031369">
    <property type="term" value="F:translation initiation factor binding"/>
    <property type="evidence" value="ECO:0007669"/>
    <property type="project" value="TreeGrafter"/>
</dbReference>
<comment type="similarity">
    <text evidence="1">Belongs to the eIF-2-beta/eIF-5 family.</text>
</comment>
<comment type="subunit">
    <text evidence="5">Eukaryotic translation initiation factor 2 eIF2 is a heterotrimeric complex composed of an alpha, a beta and a gamma subunit.</text>
</comment>
<keyword evidence="10" id="KW-1185">Reference proteome</keyword>
<reference evidence="9" key="1">
    <citation type="submission" date="2021-01" db="EMBL/GenBank/DDBJ databases">
        <authorList>
            <person name="Bezrukov I."/>
        </authorList>
    </citation>
    <scope>NUCLEOTIDE SEQUENCE</scope>
</reference>
<dbReference type="InterPro" id="IPR045196">
    <property type="entry name" value="IF2/IF5"/>
</dbReference>
<evidence type="ECO:0000256" key="1">
    <source>
        <dbReference type="ARBA" id="ARBA00010397"/>
    </source>
</evidence>
<dbReference type="SMART" id="SM01378">
    <property type="entry name" value="Romo1"/>
    <property type="match status" value="1"/>
</dbReference>
<sequence>MADESNEVKEEVKDDQEILRRVFNILRENNPELVGFWLLTIIWPPQVLERTEKGTKKTVFVNFMDYCKTMHRNVDHVMAFLLAEVGTRGTLDEQQRLVVRGRFTQKHFESLLRRYILDYVMCIGCKSTDTILSKENRLFFVRCEMCGSGRPVPPIKLNFGPRRRTAQAKPIHCASKNFEVKNLKSGEGNRKNHSPTQETNCLNTQKNESVKKMARDSCLARITAGVAVGGALGGAVGAVYGTYEAIRFKVPGLMKVRYIGQTTLGSAAVFGLFLGAGSLIHCGKGY</sequence>
<evidence type="ECO:0000256" key="5">
    <source>
        <dbReference type="ARBA" id="ARBA00063900"/>
    </source>
</evidence>
<dbReference type="Gene3D" id="3.30.30.170">
    <property type="match status" value="1"/>
</dbReference>
<evidence type="ECO:0000313" key="10">
    <source>
        <dbReference type="Proteomes" id="UP000682877"/>
    </source>
</evidence>
<dbReference type="PANTHER" id="PTHR23001">
    <property type="entry name" value="EUKARYOTIC TRANSLATION INITIATION FACTOR"/>
    <property type="match status" value="1"/>
</dbReference>
<evidence type="ECO:0000256" key="2">
    <source>
        <dbReference type="ARBA" id="ARBA00022540"/>
    </source>
</evidence>
<dbReference type="PANTHER" id="PTHR23001:SF3">
    <property type="entry name" value="EUKARYOTIC TRANSLATION INITIATION FACTOR 2 SUBUNIT 2"/>
    <property type="match status" value="1"/>
</dbReference>
<evidence type="ECO:0000259" key="8">
    <source>
        <dbReference type="SMART" id="SM00653"/>
    </source>
</evidence>
<dbReference type="SUPFAM" id="SSF75689">
    <property type="entry name" value="Zinc-binding domain of translation initiation factor 2 beta"/>
    <property type="match status" value="1"/>
</dbReference>
<keyword evidence="3" id="KW-0648">Protein biosynthesis</keyword>
<dbReference type="Pfam" id="PF10247">
    <property type="entry name" value="Romo1"/>
    <property type="match status" value="1"/>
</dbReference>
<dbReference type="GO" id="GO:0003743">
    <property type="term" value="F:translation initiation factor activity"/>
    <property type="evidence" value="ECO:0007669"/>
    <property type="project" value="UniProtKB-KW"/>
</dbReference>
<feature type="transmembrane region" description="Helical" evidence="7">
    <location>
        <begin position="218"/>
        <end position="243"/>
    </location>
</feature>
<dbReference type="AlphaFoldDB" id="A0A8S2A243"/>
<dbReference type="GO" id="GO:0001731">
    <property type="term" value="P:formation of translation preinitiation complex"/>
    <property type="evidence" value="ECO:0007669"/>
    <property type="project" value="TreeGrafter"/>
</dbReference>
<dbReference type="Proteomes" id="UP000682877">
    <property type="component" value="Chromosome 3"/>
</dbReference>
<keyword evidence="2" id="KW-0396">Initiation factor</keyword>
<evidence type="ECO:0000313" key="9">
    <source>
        <dbReference type="EMBL" id="CAE5966526.1"/>
    </source>
</evidence>
<evidence type="ECO:0000256" key="3">
    <source>
        <dbReference type="ARBA" id="ARBA00022917"/>
    </source>
</evidence>
<comment type="function">
    <text evidence="4">Component of the eIF2 complex that functions in the early steps of protein synthesis by forming a ternary complex with GTP and initiator tRNA. This complex binds to a 40S ribosomal subunit, followed by mRNA binding to form a 43S pre-initiation complex (43S PIC). Junction of the 60S ribosomal subunit to form the 80S initiation complex is preceded by hydrolysis of the GTP bound to eIF2 and release of an eIF2-GDP binary complex. In order for eIF2 to recycle and catalyze another round of initiation, the GDP bound to eIF2 must exchange with GTP by way of a reaction catalyzed by eIF2B.</text>
</comment>
<protein>
    <recommendedName>
        <fullName evidence="6">Eukaryotic translation initiation factor 2 subunit beta</fullName>
    </recommendedName>
</protein>
<dbReference type="InterPro" id="IPR018450">
    <property type="entry name" value="Romo1/Mgr2"/>
</dbReference>
<gene>
    <name evidence="9" type="ORF">AARE701A_LOCUS6640</name>
</gene>
<dbReference type="SMART" id="SM00653">
    <property type="entry name" value="eIF2B_5"/>
    <property type="match status" value="1"/>
</dbReference>
<proteinExistence type="inferred from homology"/>
<dbReference type="GO" id="GO:0003729">
    <property type="term" value="F:mRNA binding"/>
    <property type="evidence" value="ECO:0007669"/>
    <property type="project" value="TreeGrafter"/>
</dbReference>
<dbReference type="InterPro" id="IPR016190">
    <property type="entry name" value="Transl_init_fac_IF2/IF5_Zn-bd"/>
</dbReference>
<dbReference type="EMBL" id="LR999453">
    <property type="protein sequence ID" value="CAE5966526.1"/>
    <property type="molecule type" value="Genomic_DNA"/>
</dbReference>
<evidence type="ECO:0000256" key="6">
    <source>
        <dbReference type="ARBA" id="ARBA00073542"/>
    </source>
</evidence>